<evidence type="ECO:0000313" key="3">
    <source>
        <dbReference type="Proteomes" id="UP000242180"/>
    </source>
</evidence>
<dbReference type="GO" id="GO:0000175">
    <property type="term" value="F:3'-5'-RNA exonuclease activity"/>
    <property type="evidence" value="ECO:0007669"/>
    <property type="project" value="TreeGrafter"/>
</dbReference>
<dbReference type="InterPro" id="IPR001900">
    <property type="entry name" value="RNase_II/R"/>
</dbReference>
<organism evidence="2 3">
    <name type="scientific">Syncephalastrum racemosum</name>
    <name type="common">Filamentous fungus</name>
    <dbReference type="NCBI Taxonomy" id="13706"/>
    <lineage>
        <taxon>Eukaryota</taxon>
        <taxon>Fungi</taxon>
        <taxon>Fungi incertae sedis</taxon>
        <taxon>Mucoromycota</taxon>
        <taxon>Mucoromycotina</taxon>
        <taxon>Mucoromycetes</taxon>
        <taxon>Mucorales</taxon>
        <taxon>Syncephalastraceae</taxon>
        <taxon>Syncephalastrum</taxon>
    </lineage>
</organism>
<dbReference type="GO" id="GO:0006402">
    <property type="term" value="P:mRNA catabolic process"/>
    <property type="evidence" value="ECO:0007669"/>
    <property type="project" value="TreeGrafter"/>
</dbReference>
<comment type="caution">
    <text evidence="2">The sequence shown here is derived from an EMBL/GenBank/DDBJ whole genome shotgun (WGS) entry which is preliminary data.</text>
</comment>
<dbReference type="SUPFAM" id="SSF50249">
    <property type="entry name" value="Nucleic acid-binding proteins"/>
    <property type="match status" value="1"/>
</dbReference>
<proteinExistence type="predicted"/>
<sequence length="837" mass="94760">MLKYLDRKGQYSGVVVKQRAASGSMQQIGILLRNGRVIECKSDSVAYVMPRFSESDMVKKFAKNLAFDPTAPEMPPDYPVQELARAIKEYQHQLRFQKAIAFRQLDNLYNQLENDLDQTFTLLDMSRRAFDTPSPDPVQKHMTFLHLVGENVRFMPASDWLESGRWQARPREDVDALSQLIDWIRARDPVYSSFLARARTLVQFAQNHADPKLGTFTRSDLEVGKAFMRDLSDTDKRFINFIADWVKTPKIMIESPHEVFAPTILKSLKIYDQTFIDRPLAITFLKQIGMYKPWDNLALVTHRAIAHEFYWSPKADQNAMLMTKFTDAFLKPGHVSQDSCEGLRHHFGDLPVYTIDDPTAKEIDDGVSVETAADGTWLHVHIADPTTHITPNHTLASTLQDRVQTLYLPEMHFPMMPTELSAKKFSLGATAQTLPDGSQYAMTFSARLGAQGDIEEYRVRPSLVRNVRKIFYDDLDVLLSKHADGFLPKQDESSTQGLRLVHPTLTDALLNEDELPHESTLDDVRRCENDLLAIFGLAKQHAAFRVQQGALTFMRPQCNIALDPYPLPLPALSFNEPSYATSLPAVRLSLDRFMTSAARTMVAETMIMGGRVAARFGRDTGIPLPYRVQKWRSLSNADEALKNRLCGEMRDPRTGCVPFRSMIQVMHLLPPAAIHPESGLPHVMMGLPDGYTKATSPLRRYLDMVVHWQIKAQLLGEDCHFSLDDLKQMAPKMEFREKQLQMVQNISIQYWALELLNRLQVEGNMAMMEWTCVVSHETQTMFSDLGGAMQAASATVLELGVRGRLIKLNDSLMPGDKVKARIHAIDALAGRLDLIVV</sequence>
<evidence type="ECO:0000259" key="1">
    <source>
        <dbReference type="SMART" id="SM00955"/>
    </source>
</evidence>
<dbReference type="GO" id="GO:0000932">
    <property type="term" value="C:P-body"/>
    <property type="evidence" value="ECO:0007669"/>
    <property type="project" value="TreeGrafter"/>
</dbReference>
<dbReference type="Proteomes" id="UP000242180">
    <property type="component" value="Unassembled WGS sequence"/>
</dbReference>
<dbReference type="STRING" id="13706.A0A1X2HT51"/>
<evidence type="ECO:0000313" key="2">
    <source>
        <dbReference type="EMBL" id="ORZ02746.1"/>
    </source>
</evidence>
<protein>
    <recommendedName>
        <fullName evidence="1">RNB domain-containing protein</fullName>
    </recommendedName>
</protein>
<dbReference type="FunCoup" id="A0A1X2HT51">
    <property type="interactions" value="4"/>
</dbReference>
<dbReference type="InterPro" id="IPR012340">
    <property type="entry name" value="NA-bd_OB-fold"/>
</dbReference>
<reference evidence="2 3" key="1">
    <citation type="submission" date="2016-07" db="EMBL/GenBank/DDBJ databases">
        <title>Pervasive Adenine N6-methylation of Active Genes in Fungi.</title>
        <authorList>
            <consortium name="DOE Joint Genome Institute"/>
            <person name="Mondo S.J."/>
            <person name="Dannebaum R.O."/>
            <person name="Kuo R.C."/>
            <person name="Labutti K."/>
            <person name="Haridas S."/>
            <person name="Kuo A."/>
            <person name="Salamov A."/>
            <person name="Ahrendt S.R."/>
            <person name="Lipzen A."/>
            <person name="Sullivan W."/>
            <person name="Andreopoulos W.B."/>
            <person name="Clum A."/>
            <person name="Lindquist E."/>
            <person name="Daum C."/>
            <person name="Ramamoorthy G.K."/>
            <person name="Gryganskyi A."/>
            <person name="Culley D."/>
            <person name="Magnuson J.K."/>
            <person name="James T.Y."/>
            <person name="O'Malley M.A."/>
            <person name="Stajich J.E."/>
            <person name="Spatafora J.W."/>
            <person name="Visel A."/>
            <person name="Grigoriev I.V."/>
        </authorList>
    </citation>
    <scope>NUCLEOTIDE SEQUENCE [LARGE SCALE GENOMIC DNA]</scope>
    <source>
        <strain evidence="2 3">NRRL 2496</strain>
    </source>
</reference>
<keyword evidence="3" id="KW-1185">Reference proteome</keyword>
<dbReference type="AlphaFoldDB" id="A0A1X2HT51"/>
<dbReference type="OrthoDB" id="2285229at2759"/>
<dbReference type="OMA" id="LRRYMDM"/>
<feature type="domain" description="RNB" evidence="1">
    <location>
        <begin position="344"/>
        <end position="716"/>
    </location>
</feature>
<accession>A0A1X2HT51</accession>
<name>A0A1X2HT51_SYNRA</name>
<dbReference type="PANTHER" id="PTHR23355">
    <property type="entry name" value="RIBONUCLEASE"/>
    <property type="match status" value="1"/>
</dbReference>
<dbReference type="PANTHER" id="PTHR23355:SF65">
    <property type="entry name" value="EXORIBONUCLEASE CYT-4, PUTATIVE (AFU_ORTHOLOGUE AFUA_7G01550)-RELATED"/>
    <property type="match status" value="1"/>
</dbReference>
<dbReference type="SMART" id="SM00955">
    <property type="entry name" value="RNB"/>
    <property type="match status" value="1"/>
</dbReference>
<dbReference type="Pfam" id="PF00773">
    <property type="entry name" value="RNB"/>
    <property type="match status" value="1"/>
</dbReference>
<dbReference type="InParanoid" id="A0A1X2HT51"/>
<dbReference type="GO" id="GO:0003723">
    <property type="term" value="F:RNA binding"/>
    <property type="evidence" value="ECO:0007669"/>
    <property type="project" value="InterPro"/>
</dbReference>
<gene>
    <name evidence="2" type="ORF">BCR43DRAFT_22059</name>
</gene>
<dbReference type="EMBL" id="MCGN01000001">
    <property type="protein sequence ID" value="ORZ02746.1"/>
    <property type="molecule type" value="Genomic_DNA"/>
</dbReference>
<dbReference type="InterPro" id="IPR050180">
    <property type="entry name" value="RNR_Ribonuclease"/>
</dbReference>